<keyword evidence="1" id="KW-0472">Membrane</keyword>
<name>A0A9P8V505_9PEZI</name>
<keyword evidence="1" id="KW-1133">Transmembrane helix</keyword>
<keyword evidence="3" id="KW-1185">Reference proteome</keyword>
<protein>
    <submittedName>
        <fullName evidence="2">Uncharacterized protein</fullName>
    </submittedName>
</protein>
<dbReference type="AlphaFoldDB" id="A0A9P8V505"/>
<organism evidence="2 3">
    <name type="scientific">Plectosphaerella plurivora</name>
    <dbReference type="NCBI Taxonomy" id="936078"/>
    <lineage>
        <taxon>Eukaryota</taxon>
        <taxon>Fungi</taxon>
        <taxon>Dikarya</taxon>
        <taxon>Ascomycota</taxon>
        <taxon>Pezizomycotina</taxon>
        <taxon>Sordariomycetes</taxon>
        <taxon>Hypocreomycetidae</taxon>
        <taxon>Glomerellales</taxon>
        <taxon>Plectosphaerellaceae</taxon>
        <taxon>Plectosphaerella</taxon>
    </lineage>
</organism>
<gene>
    <name evidence="2" type="ORF">F5X68DRAFT_246541</name>
</gene>
<reference evidence="2" key="1">
    <citation type="journal article" date="2021" name="Nat. Commun.">
        <title>Genetic determinants of endophytism in the Arabidopsis root mycobiome.</title>
        <authorList>
            <person name="Mesny F."/>
            <person name="Miyauchi S."/>
            <person name="Thiergart T."/>
            <person name="Pickel B."/>
            <person name="Atanasova L."/>
            <person name="Karlsson M."/>
            <person name="Huettel B."/>
            <person name="Barry K.W."/>
            <person name="Haridas S."/>
            <person name="Chen C."/>
            <person name="Bauer D."/>
            <person name="Andreopoulos W."/>
            <person name="Pangilinan J."/>
            <person name="LaButti K."/>
            <person name="Riley R."/>
            <person name="Lipzen A."/>
            <person name="Clum A."/>
            <person name="Drula E."/>
            <person name="Henrissat B."/>
            <person name="Kohler A."/>
            <person name="Grigoriev I.V."/>
            <person name="Martin F.M."/>
            <person name="Hacquard S."/>
        </authorList>
    </citation>
    <scope>NUCLEOTIDE SEQUENCE</scope>
    <source>
        <strain evidence="2">MPI-SDFR-AT-0117</strain>
    </source>
</reference>
<accession>A0A9P8V505</accession>
<dbReference type="Proteomes" id="UP000770015">
    <property type="component" value="Unassembled WGS sequence"/>
</dbReference>
<sequence>MSPSILELPQLASSTSRILLSLATMTFMTLTMAWWFLQFLTTYTHTIGEEIREYFRDAWFHLTLDTSPAAMAERDQERRAQYPRPRFTKRQLLEKAERRQYSNEVREAELRVELFPPGGSYQNDAVMEQRLLEYLLDCDDEKKQVVAKQRRVLRSRVQREAKREAEELWLLEHLYYDHKEEEFGHSCVREDSMRLIL</sequence>
<dbReference type="EMBL" id="JAGSXJ010000025">
    <property type="protein sequence ID" value="KAH6675373.1"/>
    <property type="molecule type" value="Genomic_DNA"/>
</dbReference>
<keyword evidence="1" id="KW-0812">Transmembrane</keyword>
<proteinExistence type="predicted"/>
<evidence type="ECO:0000313" key="3">
    <source>
        <dbReference type="Proteomes" id="UP000770015"/>
    </source>
</evidence>
<feature type="transmembrane region" description="Helical" evidence="1">
    <location>
        <begin position="18"/>
        <end position="37"/>
    </location>
</feature>
<comment type="caution">
    <text evidence="2">The sequence shown here is derived from an EMBL/GenBank/DDBJ whole genome shotgun (WGS) entry which is preliminary data.</text>
</comment>
<evidence type="ECO:0000256" key="1">
    <source>
        <dbReference type="SAM" id="Phobius"/>
    </source>
</evidence>
<evidence type="ECO:0000313" key="2">
    <source>
        <dbReference type="EMBL" id="KAH6675373.1"/>
    </source>
</evidence>